<dbReference type="EMBL" id="FOET01000001">
    <property type="protein sequence ID" value="SEP71537.1"/>
    <property type="molecule type" value="Genomic_DNA"/>
</dbReference>
<dbReference type="Proteomes" id="UP000199055">
    <property type="component" value="Unassembled WGS sequence"/>
</dbReference>
<dbReference type="AlphaFoldDB" id="A0A1H9A4X6"/>
<dbReference type="RefSeq" id="WP_093655419.1">
    <property type="nucleotide sequence ID" value="NZ_FOET01000001.1"/>
</dbReference>
<sequence length="63" mass="6901">MSTTPEQGSRAPGPQTPAQANEALRAFVRAHGDRPWSRAELAELDRLRSLWRAAERQGMTAAA</sequence>
<keyword evidence="3" id="KW-1185">Reference proteome</keyword>
<organism evidence="2 3">
    <name type="scientific">Streptomyces radiopugnans</name>
    <dbReference type="NCBI Taxonomy" id="403935"/>
    <lineage>
        <taxon>Bacteria</taxon>
        <taxon>Bacillati</taxon>
        <taxon>Actinomycetota</taxon>
        <taxon>Actinomycetes</taxon>
        <taxon>Kitasatosporales</taxon>
        <taxon>Streptomycetaceae</taxon>
        <taxon>Streptomyces</taxon>
    </lineage>
</organism>
<protein>
    <submittedName>
        <fullName evidence="2">Uncharacterized protein</fullName>
    </submittedName>
</protein>
<accession>A0A1H9A4X6</accession>
<evidence type="ECO:0000256" key="1">
    <source>
        <dbReference type="SAM" id="MobiDB-lite"/>
    </source>
</evidence>
<proteinExistence type="predicted"/>
<evidence type="ECO:0000313" key="3">
    <source>
        <dbReference type="Proteomes" id="UP000199055"/>
    </source>
</evidence>
<evidence type="ECO:0000313" key="2">
    <source>
        <dbReference type="EMBL" id="SEP71537.1"/>
    </source>
</evidence>
<gene>
    <name evidence="2" type="ORF">SAMN05216481_101877</name>
</gene>
<feature type="region of interest" description="Disordered" evidence="1">
    <location>
        <begin position="1"/>
        <end position="20"/>
    </location>
</feature>
<name>A0A1H9A4X6_9ACTN</name>
<reference evidence="2 3" key="1">
    <citation type="submission" date="2016-10" db="EMBL/GenBank/DDBJ databases">
        <authorList>
            <person name="de Groot N.N."/>
        </authorList>
    </citation>
    <scope>NUCLEOTIDE SEQUENCE [LARGE SCALE GENOMIC DNA]</scope>
    <source>
        <strain evidence="2 3">CGMCC 4.3519</strain>
    </source>
</reference>